<evidence type="ECO:0000313" key="1">
    <source>
        <dbReference type="EMBL" id="ASN72332.1"/>
    </source>
</evidence>
<reference evidence="1" key="1">
    <citation type="submission" date="2017-06" db="EMBL/GenBank/DDBJ databases">
        <title>Novel phages from South African skin metaviromes.</title>
        <authorList>
            <person name="van Zyl L.J."/>
            <person name="Abrahams Y."/>
            <person name="Stander E.A."/>
            <person name="Kirby B.M."/>
            <person name="Clavaud C."/>
            <person name="Farcet C."/>
            <person name="Breton L."/>
            <person name="Trindade M.I."/>
        </authorList>
    </citation>
    <scope>NUCLEOTIDE SEQUENCE</scope>
</reference>
<sequence>MTRIKELKENDVIIFQNITKDMKNNCQAIVNKKWSEIDQSIGEKWYASVEMLNGNETIIDDNFDFIKVKLPFTRKINTDDWPRTSNNVPSHYEGKNGIDVIEFIRQQLTEEQFEGFMLGNIIKYAARYGLKDNKVNDLKKIGDYQQRMLEVVTND</sequence>
<proteinExistence type="predicted"/>
<gene>
    <name evidence="1" type="ORF">7F12_8</name>
</gene>
<protein>
    <recommendedName>
        <fullName evidence="2">SaV-like</fullName>
    </recommendedName>
</protein>
<name>A0A2H4JAP9_9CAUD</name>
<accession>A0A2H4JAP9</accession>
<evidence type="ECO:0008006" key="2">
    <source>
        <dbReference type="Google" id="ProtNLM"/>
    </source>
</evidence>
<dbReference type="Pfam" id="PF11753">
    <property type="entry name" value="DUF3310"/>
    <property type="match status" value="1"/>
</dbReference>
<dbReference type="EMBL" id="MF417950">
    <property type="protein sequence ID" value="ASN72332.1"/>
    <property type="molecule type" value="Genomic_DNA"/>
</dbReference>
<organism evidence="1">
    <name type="scientific">uncultured Caudovirales phage</name>
    <dbReference type="NCBI Taxonomy" id="2100421"/>
    <lineage>
        <taxon>Viruses</taxon>
        <taxon>Duplodnaviria</taxon>
        <taxon>Heunggongvirae</taxon>
        <taxon>Uroviricota</taxon>
        <taxon>Caudoviricetes</taxon>
        <taxon>Peduoviridae</taxon>
        <taxon>Maltschvirus</taxon>
        <taxon>Maltschvirus maltsch</taxon>
    </lineage>
</organism>
<dbReference type="InterPro" id="IPR021739">
    <property type="entry name" value="SaV-like"/>
</dbReference>